<dbReference type="PIRSF" id="PIRSF000350">
    <property type="entry name" value="Mercury_reductase_MerA"/>
    <property type="match status" value="1"/>
</dbReference>
<sequence length="477" mass="51338">MVVGDFATKRQLVIIGGGPGGYHAAIRAAQLGIEVTLIEKEKLGGVCLHKGCIPSKSLTQSASNFSSLSQFKNMGISVSEASFEYDTFSNYFSSVVTGLQKGVEALIKANKIEHLTGTASFMSGERIGIDSGHHFEMYEFEHALIATGSSPLLPDQTKLSHRIMTPHTLWELDELPESLFIYGYDYFALEAAMAYKQLGSEVTLAIPSDGFGLDASIEKELQRVLKKNKIKVFKNHLWESAEEMADSVTVSLKKDGDEKVSVETSHVLFAAGYSPNVEGLGLEAISIERDQSGFIIVNEHSQSSVSNIYAAGDCTIGMKLASKAIKQGKTAAEHMAGMQSAFNLSLVPYVVHTNPPIASVGLTEEQARAEGYEVKTGQFSMSGNGFASILGQKEGLSKMVMDAKSDVVLGIHVMGAGAVEMIQAGTFALEMVAREEDLSYPVYAHPALNEAWLEAIESASGKAIHVPPARKKEKSSV</sequence>
<evidence type="ECO:0000259" key="15">
    <source>
        <dbReference type="Pfam" id="PF02852"/>
    </source>
</evidence>
<evidence type="ECO:0000256" key="5">
    <source>
        <dbReference type="ARBA" id="ARBA00022827"/>
    </source>
</evidence>
<reference evidence="17 18" key="1">
    <citation type="submission" date="2016-04" db="EMBL/GenBank/DDBJ databases">
        <title>Complete genome sequence of Fictibacillus phosphorivorans G25-29, a strain toxic to nematodes.</title>
        <authorList>
            <person name="Zheng Z."/>
        </authorList>
    </citation>
    <scope>NUCLEOTIDE SEQUENCE [LARGE SCALE GENOMIC DNA]</scope>
    <source>
        <strain evidence="17 18">G25-29</strain>
    </source>
</reference>
<dbReference type="GO" id="GO:0006103">
    <property type="term" value="P:2-oxoglutarate metabolic process"/>
    <property type="evidence" value="ECO:0007669"/>
    <property type="project" value="TreeGrafter"/>
</dbReference>
<dbReference type="Gene3D" id="3.30.390.30">
    <property type="match status" value="1"/>
</dbReference>
<keyword evidence="6 14" id="KW-0560">Oxidoreductase</keyword>
<dbReference type="PANTHER" id="PTHR22912:SF151">
    <property type="entry name" value="DIHYDROLIPOYL DEHYDROGENASE, MITOCHONDRIAL"/>
    <property type="match status" value="1"/>
</dbReference>
<dbReference type="GO" id="GO:0050660">
    <property type="term" value="F:flavin adenine dinucleotide binding"/>
    <property type="evidence" value="ECO:0007669"/>
    <property type="project" value="InterPro"/>
</dbReference>
<dbReference type="EMBL" id="CP015378">
    <property type="protein sequence ID" value="ANC75998.1"/>
    <property type="molecule type" value="Genomic_DNA"/>
</dbReference>
<dbReference type="SUPFAM" id="SSF55424">
    <property type="entry name" value="FAD/NAD-linked reductases, dimerisation (C-terminal) domain"/>
    <property type="match status" value="1"/>
</dbReference>
<keyword evidence="12" id="KW-0547">Nucleotide-binding</keyword>
<dbReference type="STRING" id="1221500.ABE65_003885"/>
<dbReference type="KEGG" id="fpn:ABE65_003885"/>
<dbReference type="NCBIfam" id="TIGR01350">
    <property type="entry name" value="lipoamide_DH"/>
    <property type="match status" value="1"/>
</dbReference>
<evidence type="ECO:0000256" key="4">
    <source>
        <dbReference type="ARBA" id="ARBA00022630"/>
    </source>
</evidence>
<dbReference type="InterPro" id="IPR006258">
    <property type="entry name" value="Lipoamide_DH"/>
</dbReference>
<evidence type="ECO:0000256" key="13">
    <source>
        <dbReference type="PIRSR" id="PIRSR000350-4"/>
    </source>
</evidence>
<dbReference type="InterPro" id="IPR023753">
    <property type="entry name" value="FAD/NAD-binding_dom"/>
</dbReference>
<comment type="similarity">
    <text evidence="1 14">Belongs to the class-I pyridine nucleotide-disulfide oxidoreductase family.</text>
</comment>
<evidence type="ECO:0000256" key="12">
    <source>
        <dbReference type="PIRSR" id="PIRSR000350-3"/>
    </source>
</evidence>
<keyword evidence="9 14" id="KW-0676">Redox-active center</keyword>
<evidence type="ECO:0000256" key="9">
    <source>
        <dbReference type="ARBA" id="ARBA00023284"/>
    </source>
</evidence>
<dbReference type="InterPro" id="IPR036188">
    <property type="entry name" value="FAD/NAD-bd_sf"/>
</dbReference>
<dbReference type="Pfam" id="PF02852">
    <property type="entry name" value="Pyr_redox_dim"/>
    <property type="match status" value="1"/>
</dbReference>
<keyword evidence="7 12" id="KW-0520">NAD</keyword>
<evidence type="ECO:0000259" key="16">
    <source>
        <dbReference type="Pfam" id="PF07992"/>
    </source>
</evidence>
<evidence type="ECO:0000256" key="3">
    <source>
        <dbReference type="ARBA" id="ARBA00016961"/>
    </source>
</evidence>
<evidence type="ECO:0000313" key="18">
    <source>
        <dbReference type="Proteomes" id="UP000076623"/>
    </source>
</evidence>
<dbReference type="Gene3D" id="3.50.50.60">
    <property type="entry name" value="FAD/NAD(P)-binding domain"/>
    <property type="match status" value="2"/>
</dbReference>
<name>A0A160IIY6_9BACL</name>
<feature type="active site" description="Proton acceptor" evidence="11">
    <location>
        <position position="445"/>
    </location>
</feature>
<evidence type="ECO:0000256" key="11">
    <source>
        <dbReference type="PIRSR" id="PIRSR000350-2"/>
    </source>
</evidence>
<dbReference type="PANTHER" id="PTHR22912">
    <property type="entry name" value="DISULFIDE OXIDOREDUCTASE"/>
    <property type="match status" value="1"/>
</dbReference>
<dbReference type="PRINTS" id="PR00411">
    <property type="entry name" value="PNDRDTASEI"/>
</dbReference>
<accession>A0A160IIY6</accession>
<dbReference type="InterPro" id="IPR012999">
    <property type="entry name" value="Pyr_OxRdtase_I_AS"/>
</dbReference>
<dbReference type="PROSITE" id="PS00076">
    <property type="entry name" value="PYRIDINE_REDOX_1"/>
    <property type="match status" value="1"/>
</dbReference>
<dbReference type="InterPro" id="IPR001100">
    <property type="entry name" value="Pyr_nuc-diS_OxRdtase"/>
</dbReference>
<comment type="catalytic activity">
    <reaction evidence="10 14">
        <text>N(6)-[(R)-dihydrolipoyl]-L-lysyl-[protein] + NAD(+) = N(6)-[(R)-lipoyl]-L-lysyl-[protein] + NADH + H(+)</text>
        <dbReference type="Rhea" id="RHEA:15045"/>
        <dbReference type="Rhea" id="RHEA-COMP:10474"/>
        <dbReference type="Rhea" id="RHEA-COMP:10475"/>
        <dbReference type="ChEBI" id="CHEBI:15378"/>
        <dbReference type="ChEBI" id="CHEBI:57540"/>
        <dbReference type="ChEBI" id="CHEBI:57945"/>
        <dbReference type="ChEBI" id="CHEBI:83099"/>
        <dbReference type="ChEBI" id="CHEBI:83100"/>
        <dbReference type="EC" id="1.8.1.4"/>
    </reaction>
</comment>
<dbReference type="AlphaFoldDB" id="A0A160IIY6"/>
<evidence type="ECO:0000256" key="1">
    <source>
        <dbReference type="ARBA" id="ARBA00007532"/>
    </source>
</evidence>
<dbReference type="Proteomes" id="UP000076623">
    <property type="component" value="Chromosome"/>
</dbReference>
<organism evidence="17 18">
    <name type="scientific">Fictibacillus phosphorivorans</name>
    <dbReference type="NCBI Taxonomy" id="1221500"/>
    <lineage>
        <taxon>Bacteria</taxon>
        <taxon>Bacillati</taxon>
        <taxon>Bacillota</taxon>
        <taxon>Bacilli</taxon>
        <taxon>Bacillales</taxon>
        <taxon>Fictibacillaceae</taxon>
        <taxon>Fictibacillus</taxon>
    </lineage>
</organism>
<keyword evidence="4 14" id="KW-0285">Flavoprotein</keyword>
<evidence type="ECO:0000256" key="8">
    <source>
        <dbReference type="ARBA" id="ARBA00023157"/>
    </source>
</evidence>
<dbReference type="Pfam" id="PF07992">
    <property type="entry name" value="Pyr_redox_2"/>
    <property type="match status" value="1"/>
</dbReference>
<feature type="disulfide bond" description="Redox-active" evidence="13">
    <location>
        <begin position="47"/>
        <end position="52"/>
    </location>
</feature>
<dbReference type="FunFam" id="3.30.390.30:FF:000001">
    <property type="entry name" value="Dihydrolipoyl dehydrogenase"/>
    <property type="match status" value="1"/>
</dbReference>
<evidence type="ECO:0000256" key="10">
    <source>
        <dbReference type="ARBA" id="ARBA00049187"/>
    </source>
</evidence>
<evidence type="ECO:0000256" key="14">
    <source>
        <dbReference type="RuleBase" id="RU003692"/>
    </source>
</evidence>
<keyword evidence="18" id="KW-1185">Reference proteome</keyword>
<keyword evidence="5 12" id="KW-0274">FAD</keyword>
<dbReference type="PRINTS" id="PR00368">
    <property type="entry name" value="FADPNR"/>
</dbReference>
<dbReference type="InterPro" id="IPR050151">
    <property type="entry name" value="Class-I_Pyr_Nuc-Dis_Oxidored"/>
</dbReference>
<comment type="cofactor">
    <cofactor evidence="12 14">
        <name>FAD</name>
        <dbReference type="ChEBI" id="CHEBI:57692"/>
    </cofactor>
    <text evidence="12 14">Binds 1 FAD per subunit.</text>
</comment>
<evidence type="ECO:0000256" key="6">
    <source>
        <dbReference type="ARBA" id="ARBA00023002"/>
    </source>
</evidence>
<dbReference type="GO" id="GO:0005737">
    <property type="term" value="C:cytoplasm"/>
    <property type="evidence" value="ECO:0007669"/>
    <property type="project" value="UniProtKB-ARBA"/>
</dbReference>
<evidence type="ECO:0000313" key="17">
    <source>
        <dbReference type="EMBL" id="ANC75998.1"/>
    </source>
</evidence>
<dbReference type="SUPFAM" id="SSF51905">
    <property type="entry name" value="FAD/NAD(P)-binding domain"/>
    <property type="match status" value="1"/>
</dbReference>
<feature type="binding site" evidence="12">
    <location>
        <position position="272"/>
    </location>
    <ligand>
        <name>NAD(+)</name>
        <dbReference type="ChEBI" id="CHEBI:57540"/>
    </ligand>
</feature>
<feature type="binding site" evidence="12">
    <location>
        <position position="313"/>
    </location>
    <ligand>
        <name>FAD</name>
        <dbReference type="ChEBI" id="CHEBI:57692"/>
    </ligand>
</feature>
<feature type="domain" description="FAD/NAD(P)-binding" evidence="16">
    <location>
        <begin position="11"/>
        <end position="328"/>
    </location>
</feature>
<proteinExistence type="inferred from homology"/>
<dbReference type="RefSeq" id="WP_066391478.1">
    <property type="nucleotide sequence ID" value="NZ_CP015378.1"/>
</dbReference>
<feature type="binding site" evidence="12">
    <location>
        <position position="56"/>
    </location>
    <ligand>
        <name>FAD</name>
        <dbReference type="ChEBI" id="CHEBI:57692"/>
    </ligand>
</feature>
<evidence type="ECO:0000256" key="7">
    <source>
        <dbReference type="ARBA" id="ARBA00023027"/>
    </source>
</evidence>
<dbReference type="InterPro" id="IPR016156">
    <property type="entry name" value="FAD/NAD-linked_Rdtase_dimer_sf"/>
</dbReference>
<comment type="miscellaneous">
    <text evidence="14">The active site is a redox-active disulfide bond.</text>
</comment>
<feature type="binding site" evidence="12">
    <location>
        <begin position="183"/>
        <end position="190"/>
    </location>
    <ligand>
        <name>NAD(+)</name>
        <dbReference type="ChEBI" id="CHEBI:57540"/>
    </ligand>
</feature>
<feature type="binding site" evidence="12">
    <location>
        <begin position="147"/>
        <end position="149"/>
    </location>
    <ligand>
        <name>FAD</name>
        <dbReference type="ChEBI" id="CHEBI:57692"/>
    </ligand>
</feature>
<gene>
    <name evidence="17" type="ORF">ABE65_003885</name>
</gene>
<dbReference type="EC" id="1.8.1.4" evidence="2 14"/>
<feature type="domain" description="Pyridine nucleotide-disulphide oxidoreductase dimerisation" evidence="15">
    <location>
        <begin position="347"/>
        <end position="455"/>
    </location>
</feature>
<evidence type="ECO:0000256" key="2">
    <source>
        <dbReference type="ARBA" id="ARBA00012608"/>
    </source>
</evidence>
<dbReference type="InterPro" id="IPR004099">
    <property type="entry name" value="Pyr_nucl-diS_OxRdtase_dimer"/>
</dbReference>
<dbReference type="GO" id="GO:0004148">
    <property type="term" value="F:dihydrolipoyl dehydrogenase (NADH) activity"/>
    <property type="evidence" value="ECO:0007669"/>
    <property type="project" value="UniProtKB-EC"/>
</dbReference>
<keyword evidence="8" id="KW-1015">Disulfide bond</keyword>
<protein>
    <recommendedName>
        <fullName evidence="3 14">Dihydrolipoyl dehydrogenase</fullName>
        <ecNumber evidence="2 14">1.8.1.4</ecNumber>
    </recommendedName>
</protein>